<evidence type="ECO:0000313" key="2">
    <source>
        <dbReference type="Proteomes" id="UP000239089"/>
    </source>
</evidence>
<dbReference type="GO" id="GO:0031412">
    <property type="term" value="P:gas vesicle organization"/>
    <property type="evidence" value="ECO:0007669"/>
    <property type="project" value="InterPro"/>
</dbReference>
<dbReference type="EMBL" id="NHSJ01000120">
    <property type="protein sequence ID" value="PPQ27799.1"/>
    <property type="molecule type" value="Genomic_DNA"/>
</dbReference>
<dbReference type="Proteomes" id="UP000239089">
    <property type="component" value="Unassembled WGS sequence"/>
</dbReference>
<gene>
    <name evidence="1" type="ORF">CCR94_19230</name>
</gene>
<comment type="caution">
    <text evidence="1">The sequence shown here is derived from an EMBL/GenBank/DDBJ whole genome shotgun (WGS) entry which is preliminary data.</text>
</comment>
<sequence length="226" mass="24878">MSRLRLIGVARRCADEGEAGRLACGTFTAWVARDEEGSSRDEEGPNLDAVKRHHRLVLGALAEGAFLPAPFGRIYESEAEVRQDLLQRDSRLAPALDRAETHEEWSLRCKPQAAAMQPASTGRAYLLGRQQAKRDIAEALTQANAFRAALTESGGVTDCLALHRDGGELMFSLLVRRDARRHSLDAAEAAAFRLFPGFTTRFSGPWPLYSFSGLKADRDETPEARP</sequence>
<dbReference type="RefSeq" id="WP_104509452.1">
    <property type="nucleotide sequence ID" value="NZ_JACIGC010000035.1"/>
</dbReference>
<evidence type="ECO:0008006" key="3">
    <source>
        <dbReference type="Google" id="ProtNLM"/>
    </source>
</evidence>
<evidence type="ECO:0000313" key="1">
    <source>
        <dbReference type="EMBL" id="PPQ27799.1"/>
    </source>
</evidence>
<name>A0A2S6MZL6_9HYPH</name>
<dbReference type="InterPro" id="IPR009430">
    <property type="entry name" value="GvpL/GvpF"/>
</dbReference>
<reference evidence="1 2" key="1">
    <citation type="journal article" date="2018" name="Arch. Microbiol.">
        <title>New insights into the metabolic potential of the phototrophic purple bacterium Rhodopila globiformis DSM 161(T) from its draft genome sequence and evidence for a vanadium-dependent nitrogenase.</title>
        <authorList>
            <person name="Imhoff J.F."/>
            <person name="Rahn T."/>
            <person name="Kunzel S."/>
            <person name="Neulinger S.C."/>
        </authorList>
    </citation>
    <scope>NUCLEOTIDE SEQUENCE [LARGE SCALE GENOMIC DNA]</scope>
    <source>
        <strain evidence="1 2">DSM 16996</strain>
    </source>
</reference>
<dbReference type="GO" id="GO:0031411">
    <property type="term" value="C:gas vesicle"/>
    <property type="evidence" value="ECO:0007669"/>
    <property type="project" value="InterPro"/>
</dbReference>
<dbReference type="OrthoDB" id="146444at2"/>
<proteinExistence type="predicted"/>
<organism evidence="1 2">
    <name type="scientific">Rhodoblastus sphagnicola</name>
    <dbReference type="NCBI Taxonomy" id="333368"/>
    <lineage>
        <taxon>Bacteria</taxon>
        <taxon>Pseudomonadati</taxon>
        <taxon>Pseudomonadota</taxon>
        <taxon>Alphaproteobacteria</taxon>
        <taxon>Hyphomicrobiales</taxon>
        <taxon>Rhodoblastaceae</taxon>
        <taxon>Rhodoblastus</taxon>
    </lineage>
</organism>
<protein>
    <recommendedName>
        <fullName evidence="3">GvpL/GvpF family gas vesicle protein</fullName>
    </recommendedName>
</protein>
<dbReference type="AlphaFoldDB" id="A0A2S6MZL6"/>
<keyword evidence="2" id="KW-1185">Reference proteome</keyword>
<accession>A0A2S6MZL6</accession>
<dbReference type="Pfam" id="PF06386">
    <property type="entry name" value="GvpL_GvpF"/>
    <property type="match status" value="1"/>
</dbReference>